<dbReference type="InterPro" id="IPR007387">
    <property type="entry name" value="TRAP_DctQ"/>
</dbReference>
<dbReference type="Proteomes" id="UP000604161">
    <property type="component" value="Unassembled WGS sequence"/>
</dbReference>
<protein>
    <recommendedName>
        <fullName evidence="9">TRAP transporter small permease protein</fullName>
    </recommendedName>
</protein>
<dbReference type="PANTHER" id="PTHR35011">
    <property type="entry name" value="2,3-DIKETO-L-GULONATE TRAP TRANSPORTER SMALL PERMEASE PROTEIN YIAM"/>
    <property type="match status" value="1"/>
</dbReference>
<evidence type="ECO:0000256" key="4">
    <source>
        <dbReference type="ARBA" id="ARBA00022519"/>
    </source>
</evidence>
<reference evidence="11 12" key="1">
    <citation type="submission" date="2020-09" db="EMBL/GenBank/DDBJ databases">
        <title>Marinomonas sp. nov., isolated from the cysticercosis algae of Qingdao, China.</title>
        <authorList>
            <person name="Sun X."/>
        </authorList>
    </citation>
    <scope>NUCLEOTIDE SEQUENCE [LARGE SCALE GENOMIC DNA]</scope>
    <source>
        <strain evidence="11 12">SM2066</strain>
    </source>
</reference>
<accession>A0ABR8NZ49</accession>
<evidence type="ECO:0000313" key="12">
    <source>
        <dbReference type="Proteomes" id="UP000604161"/>
    </source>
</evidence>
<keyword evidence="2 9" id="KW-0813">Transport</keyword>
<sequence length="166" mass="19289">MENISMMIVDKAKKIEKFIIVSVFLLMIFLFSFGVLVREFPIQVVNYFSWIEEIVKIMNIFLVFITLGLALEKGKHVKIPILLNKLSFRTRFILMKVIDFSGFSFTLYLFFLSIELMSLVLKSGQVSPVLNVSMSIIYLAPTIGFLSISIRYFMSFFGYLDRFSNK</sequence>
<evidence type="ECO:0000256" key="6">
    <source>
        <dbReference type="ARBA" id="ARBA00022989"/>
    </source>
</evidence>
<keyword evidence="12" id="KW-1185">Reference proteome</keyword>
<keyword evidence="7 9" id="KW-0472">Membrane</keyword>
<evidence type="ECO:0000313" key="11">
    <source>
        <dbReference type="EMBL" id="MBD5771321.1"/>
    </source>
</evidence>
<evidence type="ECO:0000256" key="2">
    <source>
        <dbReference type="ARBA" id="ARBA00022448"/>
    </source>
</evidence>
<feature type="domain" description="Tripartite ATP-independent periplasmic transporters DctQ component" evidence="10">
    <location>
        <begin position="28"/>
        <end position="157"/>
    </location>
</feature>
<keyword evidence="3" id="KW-1003">Cell membrane</keyword>
<evidence type="ECO:0000256" key="8">
    <source>
        <dbReference type="ARBA" id="ARBA00038436"/>
    </source>
</evidence>
<gene>
    <name evidence="11" type="ORF">IF202_09690</name>
</gene>
<organism evidence="11 12">
    <name type="scientific">Marinomonas colpomeniae</name>
    <dbReference type="NCBI Taxonomy" id="2774408"/>
    <lineage>
        <taxon>Bacteria</taxon>
        <taxon>Pseudomonadati</taxon>
        <taxon>Pseudomonadota</taxon>
        <taxon>Gammaproteobacteria</taxon>
        <taxon>Oceanospirillales</taxon>
        <taxon>Oceanospirillaceae</taxon>
        <taxon>Marinomonas</taxon>
    </lineage>
</organism>
<comment type="function">
    <text evidence="9">Part of the tripartite ATP-independent periplasmic (TRAP) transport system.</text>
</comment>
<proteinExistence type="inferred from homology"/>
<keyword evidence="4 9" id="KW-0997">Cell inner membrane</keyword>
<evidence type="ECO:0000256" key="3">
    <source>
        <dbReference type="ARBA" id="ARBA00022475"/>
    </source>
</evidence>
<evidence type="ECO:0000256" key="5">
    <source>
        <dbReference type="ARBA" id="ARBA00022692"/>
    </source>
</evidence>
<evidence type="ECO:0000256" key="1">
    <source>
        <dbReference type="ARBA" id="ARBA00004429"/>
    </source>
</evidence>
<feature type="transmembrane region" description="Helical" evidence="9">
    <location>
        <begin position="92"/>
        <end position="116"/>
    </location>
</feature>
<comment type="caution">
    <text evidence="11">The sequence shown here is derived from an EMBL/GenBank/DDBJ whole genome shotgun (WGS) entry which is preliminary data.</text>
</comment>
<dbReference type="InterPro" id="IPR055348">
    <property type="entry name" value="DctQ"/>
</dbReference>
<evidence type="ECO:0000256" key="7">
    <source>
        <dbReference type="ARBA" id="ARBA00023136"/>
    </source>
</evidence>
<dbReference type="RefSeq" id="WP_191594712.1">
    <property type="nucleotide sequence ID" value="NZ_JACYFC010000003.1"/>
</dbReference>
<feature type="transmembrane region" description="Helical" evidence="9">
    <location>
        <begin position="136"/>
        <end position="160"/>
    </location>
</feature>
<dbReference type="EMBL" id="JACYFC010000003">
    <property type="protein sequence ID" value="MBD5771321.1"/>
    <property type="molecule type" value="Genomic_DNA"/>
</dbReference>
<feature type="transmembrane region" description="Helical" evidence="9">
    <location>
        <begin position="49"/>
        <end position="71"/>
    </location>
</feature>
<comment type="similarity">
    <text evidence="8 9">Belongs to the TRAP transporter small permease family.</text>
</comment>
<keyword evidence="6 9" id="KW-1133">Transmembrane helix</keyword>
<evidence type="ECO:0000256" key="9">
    <source>
        <dbReference type="RuleBase" id="RU369079"/>
    </source>
</evidence>
<comment type="subcellular location">
    <subcellularLocation>
        <location evidence="1 9">Cell inner membrane</location>
        <topology evidence="1 9">Multi-pass membrane protein</topology>
    </subcellularLocation>
</comment>
<dbReference type="Pfam" id="PF04290">
    <property type="entry name" value="DctQ"/>
    <property type="match status" value="1"/>
</dbReference>
<feature type="transmembrane region" description="Helical" evidence="9">
    <location>
        <begin position="18"/>
        <end position="37"/>
    </location>
</feature>
<evidence type="ECO:0000259" key="10">
    <source>
        <dbReference type="Pfam" id="PF04290"/>
    </source>
</evidence>
<comment type="subunit">
    <text evidence="9">The complex comprises the extracytoplasmic solute receptor protein and the two transmembrane proteins.</text>
</comment>
<name>A0ABR8NZ49_9GAMM</name>
<dbReference type="PANTHER" id="PTHR35011:SF2">
    <property type="entry name" value="2,3-DIKETO-L-GULONATE TRAP TRANSPORTER SMALL PERMEASE PROTEIN YIAM"/>
    <property type="match status" value="1"/>
</dbReference>
<keyword evidence="5 9" id="KW-0812">Transmembrane</keyword>